<dbReference type="Proteomes" id="UP000230233">
    <property type="component" value="Chromosome V"/>
</dbReference>
<dbReference type="AlphaFoldDB" id="A0A2G5TUH2"/>
<gene>
    <name evidence="1" type="primary">Cnig_chr_V.g21875</name>
    <name evidence="1" type="ORF">B9Z55_021875</name>
</gene>
<keyword evidence="2" id="KW-1185">Reference proteome</keyword>
<protein>
    <submittedName>
        <fullName evidence="1">Uncharacterized protein</fullName>
    </submittedName>
</protein>
<proteinExistence type="predicted"/>
<evidence type="ECO:0000313" key="1">
    <source>
        <dbReference type="EMBL" id="PIC30731.1"/>
    </source>
</evidence>
<evidence type="ECO:0000313" key="2">
    <source>
        <dbReference type="Proteomes" id="UP000230233"/>
    </source>
</evidence>
<reference evidence="2" key="1">
    <citation type="submission" date="2017-10" db="EMBL/GenBank/DDBJ databases">
        <title>Rapid genome shrinkage in a self-fertile nematode reveals novel sperm competition proteins.</title>
        <authorList>
            <person name="Yin D."/>
            <person name="Schwarz E.M."/>
            <person name="Thomas C.G."/>
            <person name="Felde R.L."/>
            <person name="Korf I.F."/>
            <person name="Cutter A.D."/>
            <person name="Schartner C.M."/>
            <person name="Ralston E.J."/>
            <person name="Meyer B.J."/>
            <person name="Haag E.S."/>
        </authorList>
    </citation>
    <scope>NUCLEOTIDE SEQUENCE [LARGE SCALE GENOMIC DNA]</scope>
    <source>
        <strain evidence="2">JU1422</strain>
    </source>
</reference>
<sequence>MCFFHNKNAKTIKFSVFYAFLNTFFCKDQHQHCNLAILTARRQTPAPFSSVADDSAPGVLVDSVVLPVLALDALALAADSVGPHVPADLDDFAALAALTGPLVCVVPGAPADHFAPVGPPPAAVPVGQSVQSVQEC</sequence>
<dbReference type="EMBL" id="PDUG01000005">
    <property type="protein sequence ID" value="PIC30731.1"/>
    <property type="molecule type" value="Genomic_DNA"/>
</dbReference>
<name>A0A2G5TUH2_9PELO</name>
<organism evidence="1 2">
    <name type="scientific">Caenorhabditis nigoni</name>
    <dbReference type="NCBI Taxonomy" id="1611254"/>
    <lineage>
        <taxon>Eukaryota</taxon>
        <taxon>Metazoa</taxon>
        <taxon>Ecdysozoa</taxon>
        <taxon>Nematoda</taxon>
        <taxon>Chromadorea</taxon>
        <taxon>Rhabditida</taxon>
        <taxon>Rhabditina</taxon>
        <taxon>Rhabditomorpha</taxon>
        <taxon>Rhabditoidea</taxon>
        <taxon>Rhabditidae</taxon>
        <taxon>Peloderinae</taxon>
        <taxon>Caenorhabditis</taxon>
    </lineage>
</organism>
<comment type="caution">
    <text evidence="1">The sequence shown here is derived from an EMBL/GenBank/DDBJ whole genome shotgun (WGS) entry which is preliminary data.</text>
</comment>
<accession>A0A2G5TUH2</accession>